<dbReference type="OrthoDB" id="5973266at2759"/>
<gene>
    <name evidence="2" type="primary">NSL1</name>
</gene>
<dbReference type="GO" id="GO:0000444">
    <property type="term" value="C:MIS12/MIND type complex"/>
    <property type="evidence" value="ECO:0007669"/>
    <property type="project" value="TreeGrafter"/>
</dbReference>
<dbReference type="PANTHER" id="PTHR31749">
    <property type="entry name" value="KINETOCHORE-ASSOCIATED PROTEIN NSL1 HOMOLOG"/>
    <property type="match status" value="1"/>
</dbReference>
<organism evidence="2 3">
    <name type="scientific">Leptobrachium leishanense</name>
    <name type="common">Leishan spiny toad</name>
    <dbReference type="NCBI Taxonomy" id="445787"/>
    <lineage>
        <taxon>Eukaryota</taxon>
        <taxon>Metazoa</taxon>
        <taxon>Chordata</taxon>
        <taxon>Craniata</taxon>
        <taxon>Vertebrata</taxon>
        <taxon>Euteleostomi</taxon>
        <taxon>Amphibia</taxon>
        <taxon>Batrachia</taxon>
        <taxon>Anura</taxon>
        <taxon>Pelobatoidea</taxon>
        <taxon>Megophryidae</taxon>
        <taxon>Leptobrachium</taxon>
    </lineage>
</organism>
<feature type="region of interest" description="Disordered" evidence="1">
    <location>
        <begin position="201"/>
        <end position="248"/>
    </location>
</feature>
<evidence type="ECO:0000256" key="1">
    <source>
        <dbReference type="SAM" id="MobiDB-lite"/>
    </source>
</evidence>
<dbReference type="Ensembl" id="ENSLLET00000014650.1">
    <property type="protein sequence ID" value="ENSLLEP00000014097.1"/>
    <property type="gene ID" value="ENSLLEG00000008933.1"/>
</dbReference>
<name>A0A8C5MG32_9ANUR</name>
<reference evidence="2" key="2">
    <citation type="submission" date="2025-09" db="UniProtKB">
        <authorList>
            <consortium name="Ensembl"/>
        </authorList>
    </citation>
    <scope>IDENTIFICATION</scope>
</reference>
<dbReference type="GeneTree" id="ENSGT00390000001374"/>
<proteinExistence type="predicted"/>
<dbReference type="PANTHER" id="PTHR31749:SF3">
    <property type="entry name" value="KINETOCHORE-ASSOCIATED PROTEIN NSL1 HOMOLOG"/>
    <property type="match status" value="1"/>
</dbReference>
<dbReference type="InterPro" id="IPR013950">
    <property type="entry name" value="Mis14/Nsl1"/>
</dbReference>
<evidence type="ECO:0000313" key="2">
    <source>
        <dbReference type="Ensembl" id="ENSLLEP00000014097.1"/>
    </source>
</evidence>
<dbReference type="GO" id="GO:0000070">
    <property type="term" value="P:mitotic sister chromatid segregation"/>
    <property type="evidence" value="ECO:0007669"/>
    <property type="project" value="InterPro"/>
</dbReference>
<feature type="compositionally biased region" description="Basic residues" evidence="1">
    <location>
        <begin position="239"/>
        <end position="248"/>
    </location>
</feature>
<dbReference type="AlphaFoldDB" id="A0A8C5MG32"/>
<reference evidence="2" key="1">
    <citation type="submission" date="2025-08" db="UniProtKB">
        <authorList>
            <consortium name="Ensembl"/>
        </authorList>
    </citation>
    <scope>IDENTIFICATION</scope>
</reference>
<keyword evidence="3" id="KW-1185">Reference proteome</keyword>
<feature type="compositionally biased region" description="Polar residues" evidence="1">
    <location>
        <begin position="207"/>
        <end position="218"/>
    </location>
</feature>
<accession>A0A8C5MG32</accession>
<sequence>MIAGGTTSADQVLDYRVRCFSKELVQDVLEMCTEFSKEILDSQEYLSQDRREQELKNCIWVRTFQENVVFNGQSWHEAADTRHEPDLKILEDKLDDLIVNTTRKRKFHPRKIVSHVRRVLKTEQDLLVRLIMDLERMADLRADTSTVSKQISETMKALPSQIIKAEGFSQVVSLQPVLEDSRIHREIFSCHVKLDDLTKSRAKPVETTPSDNPSQPKTTPILKRKKPSSPSQQNLYPLRSKRKFSLEL</sequence>
<evidence type="ECO:0000313" key="3">
    <source>
        <dbReference type="Proteomes" id="UP000694569"/>
    </source>
</evidence>
<dbReference type="Proteomes" id="UP000694569">
    <property type="component" value="Unplaced"/>
</dbReference>
<protein>
    <submittedName>
        <fullName evidence="2">NSL1 component of MIS12 kinetochore complex</fullName>
    </submittedName>
</protein>
<dbReference type="Pfam" id="PF08641">
    <property type="entry name" value="Mis14"/>
    <property type="match status" value="1"/>
</dbReference>